<dbReference type="InterPro" id="IPR057157">
    <property type="entry name" value="DUF7835"/>
</dbReference>
<feature type="compositionally biased region" description="Basic and acidic residues" evidence="1">
    <location>
        <begin position="8"/>
        <end position="22"/>
    </location>
</feature>
<dbReference type="EMBL" id="CP031310">
    <property type="protein sequence ID" value="QCC49737.1"/>
    <property type="molecule type" value="Genomic_DNA"/>
</dbReference>
<evidence type="ECO:0000313" key="3">
    <source>
        <dbReference type="EMBL" id="QCC49737.1"/>
    </source>
</evidence>
<gene>
    <name evidence="3" type="ORF">DV733_00185</name>
</gene>
<dbReference type="AlphaFoldDB" id="A0A4D6HAC6"/>
<name>A0A4D6HAC6_9EURY</name>
<accession>A0A4D6HAC6</accession>
<evidence type="ECO:0000259" key="2">
    <source>
        <dbReference type="Pfam" id="PF25205"/>
    </source>
</evidence>
<reference evidence="3 4" key="1">
    <citation type="journal article" date="2019" name="Nat. Commun.">
        <title>A new type of DNA phosphorothioation-based antiviral system in archaea.</title>
        <authorList>
            <person name="Xiong L."/>
            <person name="Liu S."/>
            <person name="Chen S."/>
            <person name="Xiao Y."/>
            <person name="Zhu B."/>
            <person name="Gao Y."/>
            <person name="Zhang Y."/>
            <person name="Chen B."/>
            <person name="Luo J."/>
            <person name="Deng Z."/>
            <person name="Chen X."/>
            <person name="Wang L."/>
            <person name="Chen S."/>
        </authorList>
    </citation>
    <scope>NUCLEOTIDE SEQUENCE [LARGE SCALE GENOMIC DNA]</scope>
    <source>
        <strain evidence="3 4">CBA1105</strain>
    </source>
</reference>
<dbReference type="Pfam" id="PF25205">
    <property type="entry name" value="DUF7835"/>
    <property type="match status" value="1"/>
</dbReference>
<proteinExistence type="predicted"/>
<protein>
    <recommendedName>
        <fullName evidence="2">DUF7835 domain-containing protein</fullName>
    </recommendedName>
</protein>
<keyword evidence="4" id="KW-1185">Reference proteome</keyword>
<evidence type="ECO:0000313" key="4">
    <source>
        <dbReference type="Proteomes" id="UP000296706"/>
    </source>
</evidence>
<evidence type="ECO:0000256" key="1">
    <source>
        <dbReference type="SAM" id="MobiDB-lite"/>
    </source>
</evidence>
<feature type="domain" description="DUF7835" evidence="2">
    <location>
        <begin position="1"/>
        <end position="66"/>
    </location>
</feature>
<dbReference type="KEGG" id="hsn:DV733_00185"/>
<dbReference type="Proteomes" id="UP000296706">
    <property type="component" value="Chromosome"/>
</dbReference>
<feature type="region of interest" description="Disordered" evidence="1">
    <location>
        <begin position="1"/>
        <end position="22"/>
    </location>
</feature>
<organism evidence="3 4">
    <name type="scientific">Halapricum salinum</name>
    <dbReference type="NCBI Taxonomy" id="1457250"/>
    <lineage>
        <taxon>Archaea</taxon>
        <taxon>Methanobacteriati</taxon>
        <taxon>Methanobacteriota</taxon>
        <taxon>Stenosarchaea group</taxon>
        <taxon>Halobacteria</taxon>
        <taxon>Halobacteriales</taxon>
        <taxon>Haloarculaceae</taxon>
        <taxon>Halapricum</taxon>
    </lineage>
</organism>
<sequence length="66" mass="7218">MATTDGTGAERSEHCPRCERETTHTVSLQLVTESDNPDNAAFSREPYRVSTCLACGEQTAVRMNNA</sequence>
<dbReference type="STRING" id="1457250.GCA_000755225_02326"/>